<evidence type="ECO:0000313" key="6">
    <source>
        <dbReference type="Proteomes" id="UP000663829"/>
    </source>
</evidence>
<dbReference type="OrthoDB" id="10066329at2759"/>
<evidence type="ECO:0000313" key="5">
    <source>
        <dbReference type="EMBL" id="CAF4021706.1"/>
    </source>
</evidence>
<organism evidence="2 6">
    <name type="scientific">Didymodactylos carnosus</name>
    <dbReference type="NCBI Taxonomy" id="1234261"/>
    <lineage>
        <taxon>Eukaryota</taxon>
        <taxon>Metazoa</taxon>
        <taxon>Spiralia</taxon>
        <taxon>Gnathifera</taxon>
        <taxon>Rotifera</taxon>
        <taxon>Eurotatoria</taxon>
        <taxon>Bdelloidea</taxon>
        <taxon>Philodinida</taxon>
        <taxon>Philodinidae</taxon>
        <taxon>Didymodactylos</taxon>
    </lineage>
</organism>
<sequence>MMNKAQQSDEKDDILKHLVSKHQQLTHHLSSVSSPISSVTPITGINDLKNHRSAADIEREKRIVSRVVSIVGLIIILLCAVIVTLTLKMAPKIDELVRRKSGSNLIHFPSSRIMTTLTMTSTMTTTELSSTSNLTNATTTYQSPLYRRSKS</sequence>
<keyword evidence="6" id="KW-1185">Reference proteome</keyword>
<name>A0A814A6Q8_9BILA</name>
<evidence type="ECO:0000256" key="1">
    <source>
        <dbReference type="SAM" id="Phobius"/>
    </source>
</evidence>
<dbReference type="AlphaFoldDB" id="A0A814A6Q8"/>
<dbReference type="EMBL" id="CAJOBC010001659">
    <property type="protein sequence ID" value="CAF3691593.1"/>
    <property type="molecule type" value="Genomic_DNA"/>
</dbReference>
<dbReference type="Proteomes" id="UP000677228">
    <property type="component" value="Unassembled WGS sequence"/>
</dbReference>
<comment type="caution">
    <text evidence="2">The sequence shown here is derived from an EMBL/GenBank/DDBJ whole genome shotgun (WGS) entry which is preliminary data.</text>
</comment>
<dbReference type="EMBL" id="CAJNOQ010001659">
    <property type="protein sequence ID" value="CAF0910381.1"/>
    <property type="molecule type" value="Genomic_DNA"/>
</dbReference>
<dbReference type="EMBL" id="CAJNOK010014833">
    <property type="protein sequence ID" value="CAF1212813.1"/>
    <property type="molecule type" value="Genomic_DNA"/>
</dbReference>
<evidence type="ECO:0000313" key="4">
    <source>
        <dbReference type="EMBL" id="CAF3691593.1"/>
    </source>
</evidence>
<protein>
    <submittedName>
        <fullName evidence="2">Uncharacterized protein</fullName>
    </submittedName>
</protein>
<keyword evidence="1" id="KW-0472">Membrane</keyword>
<dbReference type="Proteomes" id="UP000663829">
    <property type="component" value="Unassembled WGS sequence"/>
</dbReference>
<feature type="transmembrane region" description="Helical" evidence="1">
    <location>
        <begin position="67"/>
        <end position="87"/>
    </location>
</feature>
<keyword evidence="1" id="KW-0812">Transmembrane</keyword>
<gene>
    <name evidence="2" type="ORF">GPM918_LOCUS9115</name>
    <name evidence="3" type="ORF">OVA965_LOCUS24539</name>
    <name evidence="4" type="ORF">SRO942_LOCUS9116</name>
    <name evidence="5" type="ORF">TMI583_LOCUS25260</name>
</gene>
<accession>A0A814A6Q8</accession>
<evidence type="ECO:0000313" key="2">
    <source>
        <dbReference type="EMBL" id="CAF0910381.1"/>
    </source>
</evidence>
<dbReference type="EMBL" id="CAJOBA010036369">
    <property type="protein sequence ID" value="CAF4021706.1"/>
    <property type="molecule type" value="Genomic_DNA"/>
</dbReference>
<keyword evidence="1" id="KW-1133">Transmembrane helix</keyword>
<reference evidence="2" key="1">
    <citation type="submission" date="2021-02" db="EMBL/GenBank/DDBJ databases">
        <authorList>
            <person name="Nowell W R."/>
        </authorList>
    </citation>
    <scope>NUCLEOTIDE SEQUENCE</scope>
</reference>
<dbReference type="Proteomes" id="UP000682733">
    <property type="component" value="Unassembled WGS sequence"/>
</dbReference>
<dbReference type="Proteomes" id="UP000681722">
    <property type="component" value="Unassembled WGS sequence"/>
</dbReference>
<proteinExistence type="predicted"/>
<evidence type="ECO:0000313" key="3">
    <source>
        <dbReference type="EMBL" id="CAF1212813.1"/>
    </source>
</evidence>